<accession>A0A501PMH8</accession>
<dbReference type="RefSeq" id="WP_139938871.1">
    <property type="nucleotide sequence ID" value="NZ_JBHSYP010000003.1"/>
</dbReference>
<proteinExistence type="predicted"/>
<sequence length="175" mass="19673">MTARRKYGFRKLLALLLCALVIVCPATAPAKEKVVIGKSGYPVPRFVSLAKDTVNVRTGPDRQYPIKWIFKRRGLPVKVVAEYGEWRKFIDSEGATGWIWGSLVSSRRTVLILDQNLALYEKPDRESDVTVVAEGGVIGELLECESGWCRLDIQGFKGWTRQDSLWGTLEGEELD</sequence>
<reference evidence="3" key="1">
    <citation type="submission" date="2019-06" db="EMBL/GenBank/DDBJ databases">
        <title>The complete genome of Emcibacter congregatus ZYLT.</title>
        <authorList>
            <person name="Zhao Z."/>
        </authorList>
    </citation>
    <scope>NUCLEOTIDE SEQUENCE [LARGE SCALE GENOMIC DNA]</scope>
    <source>
        <strain evidence="3">MCCC 1A06723</strain>
    </source>
</reference>
<dbReference type="Pfam" id="PF06347">
    <property type="entry name" value="SH3_4"/>
    <property type="match status" value="2"/>
</dbReference>
<gene>
    <name evidence="2" type="ORF">FIV46_04565</name>
</gene>
<dbReference type="OrthoDB" id="9810773at2"/>
<dbReference type="InterPro" id="IPR010466">
    <property type="entry name" value="DUF1058"/>
</dbReference>
<dbReference type="EMBL" id="VFIY01000005">
    <property type="protein sequence ID" value="TPD61485.1"/>
    <property type="molecule type" value="Genomic_DNA"/>
</dbReference>
<evidence type="ECO:0000313" key="2">
    <source>
        <dbReference type="EMBL" id="TPD61485.1"/>
    </source>
</evidence>
<evidence type="ECO:0000256" key="1">
    <source>
        <dbReference type="SAM" id="SignalP"/>
    </source>
</evidence>
<name>A0A501PMH8_9PROT</name>
<dbReference type="Proteomes" id="UP000319148">
    <property type="component" value="Unassembled WGS sequence"/>
</dbReference>
<keyword evidence="3" id="KW-1185">Reference proteome</keyword>
<feature type="signal peptide" evidence="1">
    <location>
        <begin position="1"/>
        <end position="30"/>
    </location>
</feature>
<evidence type="ECO:0000313" key="3">
    <source>
        <dbReference type="Proteomes" id="UP000319148"/>
    </source>
</evidence>
<protein>
    <recommendedName>
        <fullName evidence="4">SH3b domain-containing protein</fullName>
    </recommendedName>
</protein>
<keyword evidence="1" id="KW-0732">Signal</keyword>
<organism evidence="2 3">
    <name type="scientific">Emcibacter nanhaiensis</name>
    <dbReference type="NCBI Taxonomy" id="1505037"/>
    <lineage>
        <taxon>Bacteria</taxon>
        <taxon>Pseudomonadati</taxon>
        <taxon>Pseudomonadota</taxon>
        <taxon>Alphaproteobacteria</taxon>
        <taxon>Emcibacterales</taxon>
        <taxon>Emcibacteraceae</taxon>
        <taxon>Emcibacter</taxon>
    </lineage>
</organism>
<feature type="chain" id="PRO_5021366618" description="SH3b domain-containing protein" evidence="1">
    <location>
        <begin position="31"/>
        <end position="175"/>
    </location>
</feature>
<evidence type="ECO:0008006" key="4">
    <source>
        <dbReference type="Google" id="ProtNLM"/>
    </source>
</evidence>
<dbReference type="Gene3D" id="2.30.30.40">
    <property type="entry name" value="SH3 Domains"/>
    <property type="match status" value="1"/>
</dbReference>
<comment type="caution">
    <text evidence="2">The sequence shown here is derived from an EMBL/GenBank/DDBJ whole genome shotgun (WGS) entry which is preliminary data.</text>
</comment>
<dbReference type="AlphaFoldDB" id="A0A501PMH8"/>